<name>A0A9J2PWE0_ASCLU</name>
<reference evidence="3" key="1">
    <citation type="submission" date="2023-03" db="UniProtKB">
        <authorList>
            <consortium name="WormBaseParasite"/>
        </authorList>
    </citation>
    <scope>IDENTIFICATION</scope>
</reference>
<dbReference type="AlphaFoldDB" id="A0A9J2PWE0"/>
<dbReference type="WBParaSite" id="ALUE_0001370301-mRNA-1">
    <property type="protein sequence ID" value="ALUE_0001370301-mRNA-1"/>
    <property type="gene ID" value="ALUE_0001370301"/>
</dbReference>
<protein>
    <submittedName>
        <fullName evidence="3">Uncharacterized protein</fullName>
    </submittedName>
</protein>
<accession>A0A9J2PWE0</accession>
<feature type="chain" id="PRO_5039953336" evidence="1">
    <location>
        <begin position="16"/>
        <end position="184"/>
    </location>
</feature>
<keyword evidence="2" id="KW-1185">Reference proteome</keyword>
<dbReference type="Proteomes" id="UP000036681">
    <property type="component" value="Unplaced"/>
</dbReference>
<evidence type="ECO:0000256" key="1">
    <source>
        <dbReference type="SAM" id="SignalP"/>
    </source>
</evidence>
<sequence>MGLLLWRPMTHIAMATGVGFADCQIGTKTSQHREIDTDHRIHPILSSITRIFDALRENTNALEYADEVKKGRNENMLEKSIFDLLMQKSSTTTSRPLIERLLQPFLEPITIELKKLETASQLFTKKSTTTTTISPVTLFREQISPPQFMLNSDSIRRQPQQQQIGEHFTPATSRIEVSAISGYV</sequence>
<organism evidence="2 3">
    <name type="scientific">Ascaris lumbricoides</name>
    <name type="common">Giant roundworm</name>
    <dbReference type="NCBI Taxonomy" id="6252"/>
    <lineage>
        <taxon>Eukaryota</taxon>
        <taxon>Metazoa</taxon>
        <taxon>Ecdysozoa</taxon>
        <taxon>Nematoda</taxon>
        <taxon>Chromadorea</taxon>
        <taxon>Rhabditida</taxon>
        <taxon>Spirurina</taxon>
        <taxon>Ascaridomorpha</taxon>
        <taxon>Ascaridoidea</taxon>
        <taxon>Ascarididae</taxon>
        <taxon>Ascaris</taxon>
    </lineage>
</organism>
<feature type="signal peptide" evidence="1">
    <location>
        <begin position="1"/>
        <end position="15"/>
    </location>
</feature>
<evidence type="ECO:0000313" key="2">
    <source>
        <dbReference type="Proteomes" id="UP000036681"/>
    </source>
</evidence>
<keyword evidence="1" id="KW-0732">Signal</keyword>
<proteinExistence type="predicted"/>
<evidence type="ECO:0000313" key="3">
    <source>
        <dbReference type="WBParaSite" id="ALUE_0001370301-mRNA-1"/>
    </source>
</evidence>